<organism evidence="2 3">
    <name type="scientific">Seminavis robusta</name>
    <dbReference type="NCBI Taxonomy" id="568900"/>
    <lineage>
        <taxon>Eukaryota</taxon>
        <taxon>Sar</taxon>
        <taxon>Stramenopiles</taxon>
        <taxon>Ochrophyta</taxon>
        <taxon>Bacillariophyta</taxon>
        <taxon>Bacillariophyceae</taxon>
        <taxon>Bacillariophycidae</taxon>
        <taxon>Naviculales</taxon>
        <taxon>Naviculaceae</taxon>
        <taxon>Seminavis</taxon>
    </lineage>
</organism>
<gene>
    <name evidence="2" type="ORF">SEMRO_211_G087970.1</name>
</gene>
<evidence type="ECO:0000313" key="3">
    <source>
        <dbReference type="Proteomes" id="UP001153069"/>
    </source>
</evidence>
<accession>A0A9N8H9M2</accession>
<name>A0A9N8H9M2_9STRA</name>
<protein>
    <submittedName>
        <fullName evidence="2">Uncharacterized protein</fullName>
    </submittedName>
</protein>
<feature type="region of interest" description="Disordered" evidence="1">
    <location>
        <begin position="1"/>
        <end position="37"/>
    </location>
</feature>
<feature type="compositionally biased region" description="Low complexity" evidence="1">
    <location>
        <begin position="1"/>
        <end position="27"/>
    </location>
</feature>
<comment type="caution">
    <text evidence="2">The sequence shown here is derived from an EMBL/GenBank/DDBJ whole genome shotgun (WGS) entry which is preliminary data.</text>
</comment>
<dbReference type="AlphaFoldDB" id="A0A9N8H9M2"/>
<proteinExistence type="predicted"/>
<evidence type="ECO:0000313" key="2">
    <source>
        <dbReference type="EMBL" id="CAB9504867.1"/>
    </source>
</evidence>
<dbReference type="EMBL" id="CAICTM010000210">
    <property type="protein sequence ID" value="CAB9504867.1"/>
    <property type="molecule type" value="Genomic_DNA"/>
</dbReference>
<reference evidence="2" key="1">
    <citation type="submission" date="2020-06" db="EMBL/GenBank/DDBJ databases">
        <authorList>
            <consortium name="Plant Systems Biology data submission"/>
        </authorList>
    </citation>
    <scope>NUCLEOTIDE SEQUENCE</scope>
    <source>
        <strain evidence="2">D6</strain>
    </source>
</reference>
<dbReference type="Proteomes" id="UP001153069">
    <property type="component" value="Unassembled WGS sequence"/>
</dbReference>
<keyword evidence="3" id="KW-1185">Reference proteome</keyword>
<feature type="compositionally biased region" description="Basic and acidic residues" evidence="1">
    <location>
        <begin position="28"/>
        <end position="37"/>
    </location>
</feature>
<sequence length="145" mass="16193">MFFSTTTDTTTSKNDGNNNDNDAGNNMDTKDKTEDTTANVKEELQRVPSGTMKNCHVDFDLMDDLLDITDKDTEYRRAWVAIRESEDSSVCSEDSMDLIPDDNSVDYLTAAVSEVVSNFIHKVVLCGCWTEETPKEVVIVHDVVA</sequence>
<evidence type="ECO:0000256" key="1">
    <source>
        <dbReference type="SAM" id="MobiDB-lite"/>
    </source>
</evidence>